<accession>A0A6A5AES0</accession>
<name>A0A6A5AES0_APHAT</name>
<comment type="caution">
    <text evidence="1">The sequence shown here is derived from an EMBL/GenBank/DDBJ whole genome shotgun (WGS) entry which is preliminary data.</text>
</comment>
<dbReference type="AlphaFoldDB" id="A0A6A5AES0"/>
<dbReference type="Proteomes" id="UP000469452">
    <property type="component" value="Unassembled WGS sequence"/>
</dbReference>
<gene>
    <name evidence="1" type="ORF">AaE_005764</name>
</gene>
<sequence length="107" mass="11967">VALLIKFPGCTEAAVLAGVEGVLPLQQVRLLLADLVQEEVLYARIVLLKAEKVDLFAIRRPAAPQIYVPSDDLSLLHVDRQRYAVHYFPTPDCIVKYGQLAQEIDRV</sequence>
<evidence type="ECO:0000313" key="1">
    <source>
        <dbReference type="EMBL" id="KAF0753281.1"/>
    </source>
</evidence>
<evidence type="ECO:0000313" key="2">
    <source>
        <dbReference type="Proteomes" id="UP000469452"/>
    </source>
</evidence>
<protein>
    <submittedName>
        <fullName evidence="1">Uncharacterized protein</fullName>
    </submittedName>
</protein>
<dbReference type="VEuPathDB" id="FungiDB:H257_05303"/>
<reference evidence="1 2" key="1">
    <citation type="submission" date="2019-06" db="EMBL/GenBank/DDBJ databases">
        <title>Genomics analysis of Aphanomyces spp. identifies a new class of oomycete effector associated with host adaptation.</title>
        <authorList>
            <person name="Gaulin E."/>
        </authorList>
    </citation>
    <scope>NUCLEOTIDE SEQUENCE [LARGE SCALE GENOMIC DNA]</scope>
    <source>
        <strain evidence="1 2">E</strain>
    </source>
</reference>
<feature type="non-terminal residue" evidence="1">
    <location>
        <position position="1"/>
    </location>
</feature>
<proteinExistence type="predicted"/>
<organism evidence="1 2">
    <name type="scientific">Aphanomyces astaci</name>
    <name type="common">Crayfish plague agent</name>
    <dbReference type="NCBI Taxonomy" id="112090"/>
    <lineage>
        <taxon>Eukaryota</taxon>
        <taxon>Sar</taxon>
        <taxon>Stramenopiles</taxon>
        <taxon>Oomycota</taxon>
        <taxon>Saprolegniomycetes</taxon>
        <taxon>Saprolegniales</taxon>
        <taxon>Verrucalvaceae</taxon>
        <taxon>Aphanomyces</taxon>
    </lineage>
</organism>
<dbReference type="EMBL" id="VJMI01011262">
    <property type="protein sequence ID" value="KAF0753281.1"/>
    <property type="molecule type" value="Genomic_DNA"/>
</dbReference>